<evidence type="ECO:0000256" key="5">
    <source>
        <dbReference type="ARBA" id="ARBA00022729"/>
    </source>
</evidence>
<evidence type="ECO:0000256" key="4">
    <source>
        <dbReference type="ARBA" id="ARBA00020071"/>
    </source>
</evidence>
<dbReference type="GO" id="GO:0005576">
    <property type="term" value="C:extracellular region"/>
    <property type="evidence" value="ECO:0007669"/>
    <property type="project" value="UniProtKB-SubCell"/>
</dbReference>
<dbReference type="InterPro" id="IPR002509">
    <property type="entry name" value="NODB_dom"/>
</dbReference>
<dbReference type="InterPro" id="IPR011330">
    <property type="entry name" value="Glyco_hydro/deAcase_b/a-brl"/>
</dbReference>
<evidence type="ECO:0000256" key="6">
    <source>
        <dbReference type="ARBA" id="ARBA00032976"/>
    </source>
</evidence>
<proteinExistence type="inferred from homology"/>
<reference evidence="9" key="1">
    <citation type="submission" date="2018-08" db="EMBL/GenBank/DDBJ databases">
        <authorList>
            <person name="Rodrigo-Torres L."/>
            <person name="Arahal R. D."/>
            <person name="Lucena T."/>
        </authorList>
    </citation>
    <scope>NUCLEOTIDE SEQUENCE [LARGE SCALE GENOMIC DNA]</scope>
    <source>
        <strain evidence="9">CECT 7235</strain>
    </source>
</reference>
<dbReference type="GO" id="GO:0005975">
    <property type="term" value="P:carbohydrate metabolic process"/>
    <property type="evidence" value="ECO:0007669"/>
    <property type="project" value="InterPro"/>
</dbReference>
<organism evidence="8 9">
    <name type="scientific">Roseinatronobacter ekhonensis</name>
    <dbReference type="NCBI Taxonomy" id="254356"/>
    <lineage>
        <taxon>Bacteria</taxon>
        <taxon>Pseudomonadati</taxon>
        <taxon>Pseudomonadota</taxon>
        <taxon>Alphaproteobacteria</taxon>
        <taxon>Rhodobacterales</taxon>
        <taxon>Paracoccaceae</taxon>
        <taxon>Roseinatronobacter</taxon>
    </lineage>
</organism>
<keyword evidence="5" id="KW-0732">Signal</keyword>
<dbReference type="OrthoDB" id="9814639at2"/>
<comment type="subcellular location">
    <subcellularLocation>
        <location evidence="2">Secreted</location>
    </subcellularLocation>
</comment>
<protein>
    <recommendedName>
        <fullName evidence="4">Chitooligosaccharide deacetylase</fullName>
    </recommendedName>
    <alternativeName>
        <fullName evidence="6">Nodulation protein B</fullName>
    </alternativeName>
</protein>
<dbReference type="SUPFAM" id="SSF88713">
    <property type="entry name" value="Glycoside hydrolase/deacetylase"/>
    <property type="match status" value="1"/>
</dbReference>
<evidence type="ECO:0000259" key="7">
    <source>
        <dbReference type="PROSITE" id="PS51677"/>
    </source>
</evidence>
<evidence type="ECO:0000256" key="2">
    <source>
        <dbReference type="ARBA" id="ARBA00004613"/>
    </source>
</evidence>
<dbReference type="EMBL" id="UIHC01000013">
    <property type="protein sequence ID" value="SUZ31983.1"/>
    <property type="molecule type" value="Genomic_DNA"/>
</dbReference>
<comment type="similarity">
    <text evidence="3">Belongs to the polysaccharide deacetylase family.</text>
</comment>
<dbReference type="Proteomes" id="UP000272908">
    <property type="component" value="Unassembled WGS sequence"/>
</dbReference>
<feature type="domain" description="NodB homology" evidence="7">
    <location>
        <begin position="60"/>
        <end position="309"/>
    </location>
</feature>
<sequence>MKAIMYHYVRDFAPDLPNFRFLNITNFRKQLDMFARDFGFVTRAEWHDYVRSGRMPADPGKVVLTFDDAMSCHYTHVFPELVARGLWGIFYVPTGPYTGEGLLNVHRIHLLCGAHDGEALWHRARELVTEDMIPHARRAEFRDATYAAQVNRPGVSEFKRLLNYFIDERHRRDVIDRVAQEFGTEFEPDRFYVPAAALAQMARAGMLIGAHTVSHPVMSKLAPAEQADEIAGSLGWIDQTAGPQDMRSYCHPYGGFHSFDDHTVTLLQDQGVDFSFNVEPRDIDAADIARQPHALPRFDCNLFAHGQAD</sequence>
<dbReference type="Pfam" id="PF01522">
    <property type="entry name" value="Polysacc_deac_1"/>
    <property type="match status" value="1"/>
</dbReference>
<comment type="function">
    <text evidence="1">Is involved in generating a small heat-stable compound (Nod), an acylated oligomer of N-acetylglucosamine, that stimulates mitosis in various plant protoplasts.</text>
</comment>
<dbReference type="PANTHER" id="PTHR34216:SF3">
    <property type="entry name" value="POLY-BETA-1,6-N-ACETYL-D-GLUCOSAMINE N-DEACETYLASE"/>
    <property type="match status" value="1"/>
</dbReference>
<dbReference type="RefSeq" id="WP_121094635.1">
    <property type="nucleotide sequence ID" value="NZ_UIHC01000013.1"/>
</dbReference>
<name>A0A3B0M8J3_9RHOB</name>
<keyword evidence="9" id="KW-1185">Reference proteome</keyword>
<dbReference type="AlphaFoldDB" id="A0A3B0M8J3"/>
<evidence type="ECO:0000256" key="1">
    <source>
        <dbReference type="ARBA" id="ARBA00003236"/>
    </source>
</evidence>
<evidence type="ECO:0000313" key="9">
    <source>
        <dbReference type="Proteomes" id="UP000272908"/>
    </source>
</evidence>
<gene>
    <name evidence="8" type="ORF">ROE7235_01734</name>
</gene>
<dbReference type="GO" id="GO:0016810">
    <property type="term" value="F:hydrolase activity, acting on carbon-nitrogen (but not peptide) bonds"/>
    <property type="evidence" value="ECO:0007669"/>
    <property type="project" value="InterPro"/>
</dbReference>
<dbReference type="PANTHER" id="PTHR34216">
    <property type="match status" value="1"/>
</dbReference>
<dbReference type="PROSITE" id="PS51677">
    <property type="entry name" value="NODB"/>
    <property type="match status" value="1"/>
</dbReference>
<evidence type="ECO:0000313" key="8">
    <source>
        <dbReference type="EMBL" id="SUZ31983.1"/>
    </source>
</evidence>
<dbReference type="InterPro" id="IPR051398">
    <property type="entry name" value="Polysacch_Deacetylase"/>
</dbReference>
<accession>A0A3B0M8J3</accession>
<dbReference type="Gene3D" id="3.20.20.370">
    <property type="entry name" value="Glycoside hydrolase/deacetylase"/>
    <property type="match status" value="1"/>
</dbReference>
<evidence type="ECO:0000256" key="3">
    <source>
        <dbReference type="ARBA" id="ARBA00010973"/>
    </source>
</evidence>